<feature type="compositionally biased region" description="Pro residues" evidence="1">
    <location>
        <begin position="415"/>
        <end position="430"/>
    </location>
</feature>
<feature type="region of interest" description="Disordered" evidence="1">
    <location>
        <begin position="149"/>
        <end position="194"/>
    </location>
</feature>
<feature type="compositionally biased region" description="Low complexity" evidence="1">
    <location>
        <begin position="40"/>
        <end position="51"/>
    </location>
</feature>
<name>A0A9P8LD36_9PEZI</name>
<feature type="compositionally biased region" description="Polar residues" evidence="1">
    <location>
        <begin position="384"/>
        <end position="412"/>
    </location>
</feature>
<feature type="compositionally biased region" description="Pro residues" evidence="1">
    <location>
        <begin position="455"/>
        <end position="467"/>
    </location>
</feature>
<evidence type="ECO:0000313" key="3">
    <source>
        <dbReference type="Proteomes" id="UP000750711"/>
    </source>
</evidence>
<feature type="compositionally biased region" description="Basic and acidic residues" evidence="1">
    <location>
        <begin position="1"/>
        <end position="20"/>
    </location>
</feature>
<feature type="region of interest" description="Disordered" evidence="1">
    <location>
        <begin position="1"/>
        <end position="137"/>
    </location>
</feature>
<dbReference type="Proteomes" id="UP000750711">
    <property type="component" value="Unassembled WGS sequence"/>
</dbReference>
<organism evidence="2 3">
    <name type="scientific">Trichoglossum hirsutum</name>
    <dbReference type="NCBI Taxonomy" id="265104"/>
    <lineage>
        <taxon>Eukaryota</taxon>
        <taxon>Fungi</taxon>
        <taxon>Dikarya</taxon>
        <taxon>Ascomycota</taxon>
        <taxon>Pezizomycotina</taxon>
        <taxon>Geoglossomycetes</taxon>
        <taxon>Geoglossales</taxon>
        <taxon>Geoglossaceae</taxon>
        <taxon>Trichoglossum</taxon>
    </lineage>
</organism>
<feature type="compositionally biased region" description="Basic and acidic residues" evidence="1">
    <location>
        <begin position="166"/>
        <end position="185"/>
    </location>
</feature>
<feature type="region of interest" description="Disordered" evidence="1">
    <location>
        <begin position="896"/>
        <end position="925"/>
    </location>
</feature>
<reference evidence="2" key="1">
    <citation type="submission" date="2021-03" db="EMBL/GenBank/DDBJ databases">
        <title>Comparative genomics and phylogenomic investigation of the class Geoglossomycetes provide insights into ecological specialization and systematics.</title>
        <authorList>
            <person name="Melie T."/>
            <person name="Pirro S."/>
            <person name="Miller A.N."/>
            <person name="Quandt A."/>
        </authorList>
    </citation>
    <scope>NUCLEOTIDE SEQUENCE</scope>
    <source>
        <strain evidence="2">CAQ_001_2017</strain>
    </source>
</reference>
<comment type="caution">
    <text evidence="2">The sequence shown here is derived from an EMBL/GenBank/DDBJ whole genome shotgun (WGS) entry which is preliminary data.</text>
</comment>
<evidence type="ECO:0000256" key="1">
    <source>
        <dbReference type="SAM" id="MobiDB-lite"/>
    </source>
</evidence>
<accession>A0A9P8LD36</accession>
<proteinExistence type="predicted"/>
<feature type="compositionally biased region" description="Basic and acidic residues" evidence="1">
    <location>
        <begin position="149"/>
        <end position="159"/>
    </location>
</feature>
<feature type="compositionally biased region" description="Polar residues" evidence="1">
    <location>
        <begin position="321"/>
        <end position="331"/>
    </location>
</feature>
<evidence type="ECO:0000313" key="2">
    <source>
        <dbReference type="EMBL" id="KAH0560035.1"/>
    </source>
</evidence>
<feature type="compositionally biased region" description="Polar residues" evidence="1">
    <location>
        <begin position="514"/>
        <end position="530"/>
    </location>
</feature>
<feature type="region of interest" description="Disordered" evidence="1">
    <location>
        <begin position="207"/>
        <end position="496"/>
    </location>
</feature>
<protein>
    <submittedName>
        <fullName evidence="2">Uncharacterized protein</fullName>
    </submittedName>
</protein>
<sequence>MVDLHARKSRTDSRSARREAPPNGRWKKPDETGSPSHLNTSSTPSRRSYTTSKRRSKQRPPPRPLVQDEDDAIASEWTSSYEPVKRSLDVPPMQGTIDQQPIILDATPRTTTTGDKVQPGFVPQEEEGVLNAPDGSQEWRYVLYTPKVDSRSRRCKDVGSTDTSEGDVKRPHSNEERDNVQREQRFIFIPQSDPSFYASFAPEERETLLQGVRDGSSTKPTEKLNAVPKLDTRLNNTSAEYNRSSSQHSSTDGSRSDGIRRNTRSPTGGIKSPVDMPSTPAMTQQNRGRHSNADSTRDSLAPTPPPKPDKYKPPAPQPQPGESSNDGKQTDSASPSSTKSRRRRSGRYSFVGPELPQINTLGIRTDSTDAQENKREPAPPLHGNPNTHQVSSNTHPSTFQQVPRKSSTPSAFSQQPPPYPISPRSPPPQQVPDWQPRINTNPSVSGRIGSSTSPSPLPYPPRSPPVRPNQKQGPRNYPPGSPQGDGSFPTPLAYPQPLRSPVVAARDGLWPSDPITSPRLTPAKHSTASPSAVPGKPEFPLFLACARSAGVSGKNDWHSLINCANFNVCPTCLEDYIVSSPFSAYFRPSTRPSDMEIKCDFSNIWVRTAWNFTLQQRRQNLDLFHSVAKVITSMDPCPGDTGRTGPWHSILDPDTGEPVEDFDMCRSCVSNIEALFPTISGVFVAIPGRQGQERVCDMRAGSKRFPKYFRMIESTADAARVSFRPPETRVLAHFVQKRSSMRECTNDRLVFDKAWHTIPEIPHFTICEECYNDVVWPAIDGGSTLASKCSRSMQLVWSENEGVSCQLYSQRMRQIFEEAVTRNDLDFLKKKAFERRDKEVTVKKKLNHMLQTYASQLHNSKTGNLDASGNMASAPCAHGLHPYPARANNVHSEPINRQRTQMTAKPQPPPHRQPGEAEQEEREAHAIWPWRLCG</sequence>
<feature type="region of interest" description="Disordered" evidence="1">
    <location>
        <begin position="509"/>
        <end position="532"/>
    </location>
</feature>
<feature type="compositionally biased region" description="Polar residues" evidence="1">
    <location>
        <begin position="233"/>
        <end position="253"/>
    </location>
</feature>
<gene>
    <name evidence="2" type="ORF">GP486_003446</name>
</gene>
<dbReference type="AlphaFoldDB" id="A0A9P8LD36"/>
<keyword evidence="3" id="KW-1185">Reference proteome</keyword>
<dbReference type="EMBL" id="JAGHQM010000465">
    <property type="protein sequence ID" value="KAH0560035.1"/>
    <property type="molecule type" value="Genomic_DNA"/>
</dbReference>